<comment type="caution">
    <text evidence="1">The sequence shown here is derived from an EMBL/GenBank/DDBJ whole genome shotgun (WGS) entry which is preliminary data.</text>
</comment>
<reference evidence="1 2" key="1">
    <citation type="submission" date="2016-11" db="EMBL/GenBank/DDBJ databases">
        <title>The macronuclear genome of Stentor coeruleus: a giant cell with tiny introns.</title>
        <authorList>
            <person name="Slabodnick M."/>
            <person name="Ruby J.G."/>
            <person name="Reiff S.B."/>
            <person name="Swart E.C."/>
            <person name="Gosai S."/>
            <person name="Prabakaran S."/>
            <person name="Witkowska E."/>
            <person name="Larue G.E."/>
            <person name="Fisher S."/>
            <person name="Freeman R.M."/>
            <person name="Gunawardena J."/>
            <person name="Chu W."/>
            <person name="Stover N.A."/>
            <person name="Gregory B.D."/>
            <person name="Nowacki M."/>
            <person name="Derisi J."/>
            <person name="Roy S.W."/>
            <person name="Marshall W.F."/>
            <person name="Sood P."/>
        </authorList>
    </citation>
    <scope>NUCLEOTIDE SEQUENCE [LARGE SCALE GENOMIC DNA]</scope>
    <source>
        <strain evidence="1">WM001</strain>
    </source>
</reference>
<dbReference type="Proteomes" id="UP000187209">
    <property type="component" value="Unassembled WGS sequence"/>
</dbReference>
<dbReference type="AlphaFoldDB" id="A0A1R2CQS0"/>
<accession>A0A1R2CQS0</accession>
<sequence>MDLSYDSKVRKVFFSQKMHCLIDEFSFKVEQQFNFRFYELKNLLYQTMAELFLSEIEILAWLIYLEKIDITVYAHDLKRFLICVGLHAKNRLGSPIEIFLDKFKEKDPEIIDKFEAWTKLSKLSTNISTIELAKKYRELSTLKDINQINYNFYLNDILRSCTIYQKQTMDNTLDLSLNIENINFKKNIFQIYMRSKKIETQEYDLNEFDRIDV</sequence>
<protein>
    <submittedName>
        <fullName evidence="1">Uncharacterized protein</fullName>
    </submittedName>
</protein>
<evidence type="ECO:0000313" key="1">
    <source>
        <dbReference type="EMBL" id="OMJ91347.1"/>
    </source>
</evidence>
<name>A0A1R2CQS0_9CILI</name>
<gene>
    <name evidence="1" type="ORF">SteCoe_6142</name>
</gene>
<organism evidence="1 2">
    <name type="scientific">Stentor coeruleus</name>
    <dbReference type="NCBI Taxonomy" id="5963"/>
    <lineage>
        <taxon>Eukaryota</taxon>
        <taxon>Sar</taxon>
        <taxon>Alveolata</taxon>
        <taxon>Ciliophora</taxon>
        <taxon>Postciliodesmatophora</taxon>
        <taxon>Heterotrichea</taxon>
        <taxon>Heterotrichida</taxon>
        <taxon>Stentoridae</taxon>
        <taxon>Stentor</taxon>
    </lineage>
</organism>
<proteinExistence type="predicted"/>
<dbReference type="EMBL" id="MPUH01000083">
    <property type="protein sequence ID" value="OMJ91347.1"/>
    <property type="molecule type" value="Genomic_DNA"/>
</dbReference>
<keyword evidence="2" id="KW-1185">Reference proteome</keyword>
<evidence type="ECO:0000313" key="2">
    <source>
        <dbReference type="Proteomes" id="UP000187209"/>
    </source>
</evidence>